<evidence type="ECO:0000313" key="4">
    <source>
        <dbReference type="Proteomes" id="UP001066276"/>
    </source>
</evidence>
<dbReference type="Proteomes" id="UP001066276">
    <property type="component" value="Chromosome 7"/>
</dbReference>
<gene>
    <name evidence="3" type="ORF">NDU88_000796</name>
</gene>
<evidence type="ECO:0000256" key="2">
    <source>
        <dbReference type="SAM" id="Phobius"/>
    </source>
</evidence>
<reference evidence="3" key="1">
    <citation type="journal article" date="2022" name="bioRxiv">
        <title>Sequencing and chromosome-scale assembly of the giantPleurodeles waltlgenome.</title>
        <authorList>
            <person name="Brown T."/>
            <person name="Elewa A."/>
            <person name="Iarovenko S."/>
            <person name="Subramanian E."/>
            <person name="Araus A.J."/>
            <person name="Petzold A."/>
            <person name="Susuki M."/>
            <person name="Suzuki K.-i.T."/>
            <person name="Hayashi T."/>
            <person name="Toyoda A."/>
            <person name="Oliveira C."/>
            <person name="Osipova E."/>
            <person name="Leigh N.D."/>
            <person name="Simon A."/>
            <person name="Yun M.H."/>
        </authorList>
    </citation>
    <scope>NUCLEOTIDE SEQUENCE</scope>
    <source>
        <strain evidence="3">20211129_DDA</strain>
        <tissue evidence="3">Liver</tissue>
    </source>
</reference>
<feature type="region of interest" description="Disordered" evidence="1">
    <location>
        <begin position="144"/>
        <end position="163"/>
    </location>
</feature>
<keyword evidence="2" id="KW-1133">Transmembrane helix</keyword>
<dbReference type="EMBL" id="JANPWB010000011">
    <property type="protein sequence ID" value="KAJ1122303.1"/>
    <property type="molecule type" value="Genomic_DNA"/>
</dbReference>
<proteinExistence type="predicted"/>
<feature type="region of interest" description="Disordered" evidence="1">
    <location>
        <begin position="323"/>
        <end position="373"/>
    </location>
</feature>
<keyword evidence="2" id="KW-0472">Membrane</keyword>
<dbReference type="AlphaFoldDB" id="A0AAV7P1X6"/>
<feature type="region of interest" description="Disordered" evidence="1">
    <location>
        <begin position="191"/>
        <end position="238"/>
    </location>
</feature>
<comment type="caution">
    <text evidence="3">The sequence shown here is derived from an EMBL/GenBank/DDBJ whole genome shotgun (WGS) entry which is preliminary data.</text>
</comment>
<accession>A0AAV7P1X6</accession>
<feature type="compositionally biased region" description="Basic residues" evidence="1">
    <location>
        <begin position="429"/>
        <end position="453"/>
    </location>
</feature>
<keyword evidence="4" id="KW-1185">Reference proteome</keyword>
<evidence type="ECO:0000256" key="1">
    <source>
        <dbReference type="SAM" id="MobiDB-lite"/>
    </source>
</evidence>
<feature type="compositionally biased region" description="Polar residues" evidence="1">
    <location>
        <begin position="210"/>
        <end position="219"/>
    </location>
</feature>
<feature type="transmembrane region" description="Helical" evidence="2">
    <location>
        <begin position="6"/>
        <end position="34"/>
    </location>
</feature>
<keyword evidence="2" id="KW-0812">Transmembrane</keyword>
<protein>
    <submittedName>
        <fullName evidence="3">Uncharacterized protein</fullName>
    </submittedName>
</protein>
<sequence>MDSQLSLFIVALNFLPLVSLVAPGTLLCSVLLLYGSPVLQCARGSPRFYLLGNPPLARPRGRDPPSASFISRPFFLACLILSSGFLGPGYSFNPLGSRATSVRGHPDPGPGSVKPATLHLAHRCLQGSTRSRYPSYSPLLRCVPGPKGPPQVKRPRSLTPGHVATSKSFHTASLSLLASLRPQSFLGASSVAQSSTTSPPVRVRLPLGHQNPNGISTPARSLRRQPPLSSASGSPQPAALPVAVAPISGLPPVFFWGRPYPVSQSPCASTVRDLTWAPPGPRQHLCRRRRARLVHPAVLCRPRTHHLNSRHHARPRPLLRAQTHGLRSPRWADLAPPGSPQGPTHARPSPLVHARPPGRLNLRPRPRPRPRSRSCPLCYSGATRFQWHSLRALQLCAISPGPPGPRQHLRRCRRACSAPPAVLCRPCTHHFGSRHHARPRPLPRAQTRRLRSPRRADSAPPGSPQGPTHARPPPLVSPRSLDLIRPGEGTILTFYSPAPPELRVQACAISGSLATPPRPFHPSHLPGQAPGLYNTSSSPSQAPRAIHLLCNHRTCRVINSSLEDLENILVPRKRLGGRM</sequence>
<organism evidence="3 4">
    <name type="scientific">Pleurodeles waltl</name>
    <name type="common">Iberian ribbed newt</name>
    <dbReference type="NCBI Taxonomy" id="8319"/>
    <lineage>
        <taxon>Eukaryota</taxon>
        <taxon>Metazoa</taxon>
        <taxon>Chordata</taxon>
        <taxon>Craniata</taxon>
        <taxon>Vertebrata</taxon>
        <taxon>Euteleostomi</taxon>
        <taxon>Amphibia</taxon>
        <taxon>Batrachia</taxon>
        <taxon>Caudata</taxon>
        <taxon>Salamandroidea</taxon>
        <taxon>Salamandridae</taxon>
        <taxon>Pleurodelinae</taxon>
        <taxon>Pleurodeles</taxon>
    </lineage>
</organism>
<name>A0AAV7P1X6_PLEWA</name>
<feature type="region of interest" description="Disordered" evidence="1">
    <location>
        <begin position="429"/>
        <end position="482"/>
    </location>
</feature>
<evidence type="ECO:0000313" key="3">
    <source>
        <dbReference type="EMBL" id="KAJ1122303.1"/>
    </source>
</evidence>
<feature type="compositionally biased region" description="Basic residues" evidence="1">
    <location>
        <begin position="362"/>
        <end position="372"/>
    </location>
</feature>